<evidence type="ECO:0000313" key="3">
    <source>
        <dbReference type="Proteomes" id="UP000310032"/>
    </source>
</evidence>
<dbReference type="GO" id="GO:0003994">
    <property type="term" value="F:aconitate hydratase activity"/>
    <property type="evidence" value="ECO:0007669"/>
    <property type="project" value="TreeGrafter"/>
</dbReference>
<dbReference type="AlphaFoldDB" id="A0A4S2EE76"/>
<dbReference type="InterPro" id="IPR015928">
    <property type="entry name" value="Aconitase/3IPM_dehydase_swvl"/>
</dbReference>
<evidence type="ECO:0000313" key="2">
    <source>
        <dbReference type="EMBL" id="TGY54027.1"/>
    </source>
</evidence>
<proteinExistence type="predicted"/>
<feature type="non-terminal residue" evidence="2">
    <location>
        <position position="1"/>
    </location>
</feature>
<evidence type="ECO:0000259" key="1">
    <source>
        <dbReference type="Pfam" id="PF00694"/>
    </source>
</evidence>
<dbReference type="Gene3D" id="3.20.19.10">
    <property type="entry name" value="Aconitase, domain 4"/>
    <property type="match status" value="1"/>
</dbReference>
<dbReference type="PANTHER" id="PTHR43160:SF3">
    <property type="entry name" value="ACONITATE HYDRATASE, MITOCHONDRIAL"/>
    <property type="match status" value="1"/>
</dbReference>
<sequence>TKFQQFQSTLSDFNGTSMISDNMLMGAVNAFNGKTNSVLNQLNNEYEAVSAVAKQYKANSISSIVVAEENYGEGSSREHAAMEPRFLNVKVILAKSFARIHETNLKKQGMLALTFANKEDYSKIRENDHISIIGLKDFQPGKPLTAVLLHADGTQESFPVNHTYNDLQIKWFKAGSALNTAH</sequence>
<name>A0A4S2EE76_PARDI</name>
<dbReference type="InterPro" id="IPR050926">
    <property type="entry name" value="Aconitase/IPM_isomerase"/>
</dbReference>
<dbReference type="PANTHER" id="PTHR43160">
    <property type="entry name" value="ACONITATE HYDRATASE B"/>
    <property type="match status" value="1"/>
</dbReference>
<dbReference type="SUPFAM" id="SSF52016">
    <property type="entry name" value="LeuD/IlvD-like"/>
    <property type="match status" value="1"/>
</dbReference>
<dbReference type="EMBL" id="SRYM01000079">
    <property type="protein sequence ID" value="TGY54027.1"/>
    <property type="molecule type" value="Genomic_DNA"/>
</dbReference>
<dbReference type="Pfam" id="PF00694">
    <property type="entry name" value="Aconitase_C"/>
    <property type="match status" value="1"/>
</dbReference>
<dbReference type="InterPro" id="IPR000573">
    <property type="entry name" value="AconitaseA/IPMdHydase_ssu_swvl"/>
</dbReference>
<feature type="domain" description="Aconitase A/isopropylmalate dehydratase small subunit swivel" evidence="1">
    <location>
        <begin position="18"/>
        <end position="117"/>
    </location>
</feature>
<dbReference type="Proteomes" id="UP000310032">
    <property type="component" value="Unassembled WGS sequence"/>
</dbReference>
<accession>A0A4S2EE76</accession>
<dbReference type="GO" id="GO:0006099">
    <property type="term" value="P:tricarboxylic acid cycle"/>
    <property type="evidence" value="ECO:0007669"/>
    <property type="project" value="TreeGrafter"/>
</dbReference>
<reference evidence="2 3" key="1">
    <citation type="submission" date="2019-04" db="EMBL/GenBank/DDBJ databases">
        <title>Microbes associate with the intestines of laboratory mice.</title>
        <authorList>
            <person name="Navarre W."/>
            <person name="Wong E."/>
            <person name="Huang K."/>
            <person name="Tropini C."/>
            <person name="Ng K."/>
            <person name="Yu B."/>
        </authorList>
    </citation>
    <scope>NUCLEOTIDE SEQUENCE [LARGE SCALE GENOMIC DNA]</scope>
    <source>
        <strain evidence="2 3">NM39_I3</strain>
    </source>
</reference>
<dbReference type="GO" id="GO:0005829">
    <property type="term" value="C:cytosol"/>
    <property type="evidence" value="ECO:0007669"/>
    <property type="project" value="TreeGrafter"/>
</dbReference>
<protein>
    <submittedName>
        <fullName evidence="2">Aconitate hydratase</fullName>
    </submittedName>
</protein>
<gene>
    <name evidence="2" type="ORF">E5342_17895</name>
</gene>
<organism evidence="2 3">
    <name type="scientific">Parabacteroides distasonis</name>
    <dbReference type="NCBI Taxonomy" id="823"/>
    <lineage>
        <taxon>Bacteria</taxon>
        <taxon>Pseudomonadati</taxon>
        <taxon>Bacteroidota</taxon>
        <taxon>Bacteroidia</taxon>
        <taxon>Bacteroidales</taxon>
        <taxon>Tannerellaceae</taxon>
        <taxon>Parabacteroides</taxon>
    </lineage>
</organism>
<dbReference type="GO" id="GO:0051539">
    <property type="term" value="F:4 iron, 4 sulfur cluster binding"/>
    <property type="evidence" value="ECO:0007669"/>
    <property type="project" value="TreeGrafter"/>
</dbReference>
<comment type="caution">
    <text evidence="2">The sequence shown here is derived from an EMBL/GenBank/DDBJ whole genome shotgun (WGS) entry which is preliminary data.</text>
</comment>